<evidence type="ECO:0000256" key="1">
    <source>
        <dbReference type="SAM" id="MobiDB-lite"/>
    </source>
</evidence>
<dbReference type="InterPro" id="IPR013207">
    <property type="entry name" value="LGFP"/>
</dbReference>
<feature type="chain" id="PRO_5038588383" evidence="2">
    <location>
        <begin position="28"/>
        <end position="301"/>
    </location>
</feature>
<sequence>MGRKGRLAVWVSAGCAVLAAAASPVGASATSAPVVPGGTRVAAPAPAAAPQEGAAVQRGARRAAPTGERVEARPASGSAEYSYDGQTFTVRGAILERYLAEGAEHGALGRPVTSEVVLPGGAFTHFQNGSVYWSPTGGARVVRGSVRDLWEAHGWETSFLDYPVSEEGPAGGGAVQRFRGGDVYWSPATGPQFLRGAILQRYLAAGAETGPLGFPVTSEVGLRAGAFTSFQNGAVYWSPRSGAHVVQGRILGAWAGLGWESSGFGYPTSGERPVAGGVVQDFEGGQITHLHDGDVVRLHHR</sequence>
<keyword evidence="4" id="KW-1185">Reference proteome</keyword>
<feature type="region of interest" description="Disordered" evidence="1">
    <location>
        <begin position="42"/>
        <end position="78"/>
    </location>
</feature>
<keyword evidence="2" id="KW-0732">Signal</keyword>
<name>A0A2S6IDT7_9ACTN</name>
<evidence type="ECO:0000313" key="3">
    <source>
        <dbReference type="EMBL" id="PPK92343.1"/>
    </source>
</evidence>
<feature type="signal peptide" evidence="2">
    <location>
        <begin position="1"/>
        <end position="27"/>
    </location>
</feature>
<dbReference type="AlphaFoldDB" id="A0A2S6IDT7"/>
<dbReference type="RefSeq" id="WP_146099628.1">
    <property type="nucleotide sequence ID" value="NZ_PTJD01000015.1"/>
</dbReference>
<dbReference type="Proteomes" id="UP000239485">
    <property type="component" value="Unassembled WGS sequence"/>
</dbReference>
<evidence type="ECO:0000313" key="4">
    <source>
        <dbReference type="Proteomes" id="UP000239485"/>
    </source>
</evidence>
<evidence type="ECO:0000256" key="2">
    <source>
        <dbReference type="SAM" id="SignalP"/>
    </source>
</evidence>
<dbReference type="OrthoDB" id="514320at2"/>
<comment type="caution">
    <text evidence="3">The sequence shown here is derived from an EMBL/GenBank/DDBJ whole genome shotgun (WGS) entry which is preliminary data.</text>
</comment>
<dbReference type="Pfam" id="PF08310">
    <property type="entry name" value="LGFP"/>
    <property type="match status" value="4"/>
</dbReference>
<organism evidence="3 4">
    <name type="scientific">Kineococcus xinjiangensis</name>
    <dbReference type="NCBI Taxonomy" id="512762"/>
    <lineage>
        <taxon>Bacteria</taxon>
        <taxon>Bacillati</taxon>
        <taxon>Actinomycetota</taxon>
        <taxon>Actinomycetes</taxon>
        <taxon>Kineosporiales</taxon>
        <taxon>Kineosporiaceae</taxon>
        <taxon>Kineococcus</taxon>
    </lineage>
</organism>
<reference evidence="3 4" key="1">
    <citation type="submission" date="2018-02" db="EMBL/GenBank/DDBJ databases">
        <title>Genomic Encyclopedia of Archaeal and Bacterial Type Strains, Phase II (KMG-II): from individual species to whole genera.</title>
        <authorList>
            <person name="Goeker M."/>
        </authorList>
    </citation>
    <scope>NUCLEOTIDE SEQUENCE [LARGE SCALE GENOMIC DNA]</scope>
    <source>
        <strain evidence="3 4">DSM 22857</strain>
    </source>
</reference>
<accession>A0A2S6IDT7</accession>
<feature type="compositionally biased region" description="Low complexity" evidence="1">
    <location>
        <begin position="42"/>
        <end position="64"/>
    </location>
</feature>
<gene>
    <name evidence="3" type="ORF">CLV92_11589</name>
</gene>
<proteinExistence type="predicted"/>
<protein>
    <submittedName>
        <fullName evidence="3">LGFP repeat-containing protein</fullName>
    </submittedName>
</protein>
<dbReference type="EMBL" id="PTJD01000015">
    <property type="protein sequence ID" value="PPK92343.1"/>
    <property type="molecule type" value="Genomic_DNA"/>
</dbReference>